<dbReference type="Proteomes" id="UP000046392">
    <property type="component" value="Unplaced"/>
</dbReference>
<proteinExistence type="predicted"/>
<dbReference type="InterPro" id="IPR032675">
    <property type="entry name" value="LRR_dom_sf"/>
</dbReference>
<organism evidence="1 2">
    <name type="scientific">Strongyloides papillosus</name>
    <name type="common">Intestinal threadworm</name>
    <dbReference type="NCBI Taxonomy" id="174720"/>
    <lineage>
        <taxon>Eukaryota</taxon>
        <taxon>Metazoa</taxon>
        <taxon>Ecdysozoa</taxon>
        <taxon>Nematoda</taxon>
        <taxon>Chromadorea</taxon>
        <taxon>Rhabditida</taxon>
        <taxon>Tylenchina</taxon>
        <taxon>Panagrolaimomorpha</taxon>
        <taxon>Strongyloidoidea</taxon>
        <taxon>Strongyloididae</taxon>
        <taxon>Strongyloides</taxon>
    </lineage>
</organism>
<evidence type="ECO:0000313" key="2">
    <source>
        <dbReference type="WBParaSite" id="SPAL_0000333200.1"/>
    </source>
</evidence>
<dbReference type="Gene3D" id="3.80.10.10">
    <property type="entry name" value="Ribonuclease Inhibitor"/>
    <property type="match status" value="1"/>
</dbReference>
<protein>
    <submittedName>
        <fullName evidence="2">F-box domain-containing protein</fullName>
    </submittedName>
</protein>
<dbReference type="AlphaFoldDB" id="A0A0N5BBC4"/>
<dbReference type="SUPFAM" id="SSF52047">
    <property type="entry name" value="RNI-like"/>
    <property type="match status" value="1"/>
</dbReference>
<accession>A0A0N5BBC4</accession>
<evidence type="ECO:0000313" key="1">
    <source>
        <dbReference type="Proteomes" id="UP000046392"/>
    </source>
</evidence>
<keyword evidence="1" id="KW-1185">Reference proteome</keyword>
<reference evidence="2" key="1">
    <citation type="submission" date="2017-02" db="UniProtKB">
        <authorList>
            <consortium name="WormBaseParasite"/>
        </authorList>
    </citation>
    <scope>IDENTIFICATION</scope>
</reference>
<sequence length="590" mass="69154">MAPNYCEGREIKMELSNPNSGANEKELKKGDLRFRFNRRESTLIWLSHEAKVRETLGNDYNLMMRIISMVTRVSERKNLRLVCKLYESLCNEKDTVKWQCDFIDRNSSRRHFQHTVGFSNHECLIKLHGSTLIINLPKVTPEITAYLKIHKTNIILNSCRIRTIEVKCLNGRYRSFFKSLDCFENVKTVTYGPEYPKDINLRIFKSCRSLNPTSIRFLCCHGIPIEPPDVDFEEFDDYIPPSVEKIELCCRPDEIEWLFEVAQYIPEKRFENLVLPSIFVEHLSGLRNSGRKMLMLTRCFKNVEVTISQKLSYNVINFFMKYDWLVVFTGETNVEYFVDIVLSKNGPTEYDLQEHEQVPSNFNNLLELKRFRAFKVTCDDSWKKPPKFYTSPFPYLLNMMRNLVKLELSMNIFLTTADVENLIDTLTATLEDVKFTDCKMLKESGIRLLATKCSRIKNLSLESLSSPNIPIQKITSYFRNLQSLSMYFLSHTKNIGSFADFVGSNSKNSPRINRWPDMDFLHLAFESPKDKDLKILRTIEKETPRKGGIFIIKHHGTTDYHRHKVVEIIIQKSVTFYEKYMKVFSLPCWL</sequence>
<dbReference type="WBParaSite" id="SPAL_0000333200.1">
    <property type="protein sequence ID" value="SPAL_0000333200.1"/>
    <property type="gene ID" value="SPAL_0000333200"/>
</dbReference>
<name>A0A0N5BBC4_STREA</name>